<evidence type="ECO:0000313" key="1">
    <source>
        <dbReference type="EMBL" id="BAE32193.1"/>
    </source>
</evidence>
<dbReference type="AlphaFoldDB" id="Q3U587"/>
<reference evidence="1" key="2">
    <citation type="journal article" date="2000" name="Genome Res.">
        <title>Normalization and subtraction of cap-trapper-selected cDNAs to prepare full-length cDNA libraries for rapid discovery of new genes.</title>
        <authorList>
            <person name="Carninci P."/>
            <person name="Shibata Y."/>
            <person name="Hayatsu N."/>
            <person name="Sugahara Y."/>
            <person name="Shibata K."/>
            <person name="Itoh M."/>
            <person name="Konno H."/>
            <person name="Okazaki Y."/>
            <person name="Muramatsu M."/>
            <person name="Hayashizaki Y."/>
        </authorList>
    </citation>
    <scope>NUCLEOTIDE SEQUENCE</scope>
    <source>
        <strain evidence="1">C57BL/6J</strain>
        <tissue evidence="1">Thymus</tissue>
    </source>
</reference>
<proteinExistence type="evidence at transcript level"/>
<dbReference type="HOGENOM" id="CLU_2031925_0_0_1"/>
<accession>Q3U587</accession>
<dbReference type="RNAct" id="Q3U587">
    <property type="molecule type" value="protein"/>
</dbReference>
<organism evidence="1">
    <name type="scientific">Mus musculus</name>
    <name type="common">Mouse</name>
    <dbReference type="NCBI Taxonomy" id="10090"/>
    <lineage>
        <taxon>Eukaryota</taxon>
        <taxon>Metazoa</taxon>
        <taxon>Chordata</taxon>
        <taxon>Craniata</taxon>
        <taxon>Vertebrata</taxon>
        <taxon>Euteleostomi</taxon>
        <taxon>Mammalia</taxon>
        <taxon>Eutheria</taxon>
        <taxon>Euarchontoglires</taxon>
        <taxon>Glires</taxon>
        <taxon>Rodentia</taxon>
        <taxon>Myomorpha</taxon>
        <taxon>Muroidea</taxon>
        <taxon>Muridae</taxon>
        <taxon>Murinae</taxon>
        <taxon>Mus</taxon>
        <taxon>Mus</taxon>
    </lineage>
</organism>
<evidence type="ECO:0000313" key="2">
    <source>
        <dbReference type="MGI" id="MGI:3642916"/>
    </source>
</evidence>
<feature type="non-terminal residue" evidence="1">
    <location>
        <position position="1"/>
    </location>
</feature>
<name>Q3U587_MOUSE</name>
<reference evidence="1" key="1">
    <citation type="journal article" date="1999" name="Methods Enzymol.">
        <title>High-efficiency full-length cDNA cloning.</title>
        <authorList>
            <person name="Carninci P."/>
            <person name="Hayashizaki Y."/>
        </authorList>
    </citation>
    <scope>NUCLEOTIDE SEQUENCE</scope>
    <source>
        <strain evidence="1">C57BL/6J</strain>
        <tissue evidence="1">Thymus</tissue>
    </source>
</reference>
<reference evidence="1" key="7">
    <citation type="journal article" date="2005" name="Science">
        <title>The Transcriptional Landscape of the Mammalian Genome.</title>
        <authorList>
            <consortium name="The FANTOM Consortium"/>
            <consortium name="Riken Genome Exploration Research Group and Genome Science Group (Genome Network Project Core Group)"/>
        </authorList>
    </citation>
    <scope>NUCLEOTIDE SEQUENCE</scope>
    <source>
        <strain evidence="1">C57BL/6J</strain>
        <tissue evidence="1">Thymus</tissue>
    </source>
</reference>
<reference evidence="1" key="6">
    <citation type="submission" date="2004-03" db="EMBL/GenBank/DDBJ databases">
        <authorList>
            <person name="Arakawa T."/>
            <person name="Carninci P."/>
            <person name="Fukuda S."/>
            <person name="Hashizume W."/>
            <person name="Hayashida K."/>
            <person name="Hori F."/>
            <person name="Iida J."/>
            <person name="Imamura K."/>
            <person name="Imotani K."/>
            <person name="Itoh M."/>
            <person name="Kanagawa S."/>
            <person name="Kawai J."/>
            <person name="Kojima M."/>
            <person name="Konno H."/>
            <person name="Murata M."/>
            <person name="Nakamura M."/>
            <person name="Ninomiya N."/>
            <person name="Nishiyori H."/>
            <person name="Nomura K."/>
            <person name="Ohno M."/>
            <person name="Sakazume N."/>
            <person name="Sano H."/>
            <person name="Sasaki D."/>
            <person name="Shibata K."/>
            <person name="Shiraki T."/>
            <person name="Tagami M."/>
            <person name="Tagami Y."/>
            <person name="Waki K."/>
            <person name="Watahiki A."/>
            <person name="Muramatsu M."/>
            <person name="Hayashizaki Y."/>
        </authorList>
    </citation>
    <scope>NUCLEOTIDE SEQUENCE</scope>
    <source>
        <strain evidence="1">C57BL/6J</strain>
        <tissue evidence="1">Thymus</tissue>
    </source>
</reference>
<reference evidence="1" key="8">
    <citation type="journal article" date="2005" name="Science">
        <title>Antisense Transcription in the Mammalian Transcriptome.</title>
        <authorList>
            <consortium name="RIKEN Genome Exploration Research Group and Genome Science Group (Genome Network Project Core Group) and the FANTOM Consortium"/>
        </authorList>
    </citation>
    <scope>NUCLEOTIDE SEQUENCE</scope>
    <source>
        <strain evidence="1">C57BL/6J</strain>
        <tissue evidence="1">Thymus</tissue>
    </source>
</reference>
<dbReference type="MGI" id="MGI:3642916">
    <property type="gene designation" value="Gm10842"/>
</dbReference>
<reference evidence="1" key="4">
    <citation type="journal article" date="2001" name="Nature">
        <title>Functional annotation of a full-length mouse cDNA collection.</title>
        <authorList>
            <consortium name="The RIKEN Genome Exploration Research Group Phase II Team and the FANTOM Consortium"/>
        </authorList>
    </citation>
    <scope>NUCLEOTIDE SEQUENCE</scope>
    <source>
        <strain evidence="1">C57BL/6J</strain>
        <tissue evidence="1">Thymus</tissue>
    </source>
</reference>
<protein>
    <submittedName>
        <fullName evidence="1">Uncharacterized protein</fullName>
    </submittedName>
</protein>
<reference evidence="1" key="3">
    <citation type="journal article" date="2000" name="Genome Res.">
        <title>RIKEN integrated sequence analysis (RISA) system--384-format sequencing pipeline with 384 multicapillary sequencer.</title>
        <authorList>
            <person name="Shibata K."/>
            <person name="Itoh M."/>
            <person name="Aizawa K."/>
            <person name="Nagaoka S."/>
            <person name="Sasaki N."/>
            <person name="Carninci P."/>
            <person name="Konno H."/>
            <person name="Akiyama J."/>
            <person name="Nishi K."/>
            <person name="Kitsunai T."/>
            <person name="Tashiro H."/>
            <person name="Itoh M."/>
            <person name="Sumi N."/>
            <person name="Ishii Y."/>
            <person name="Nakamura S."/>
            <person name="Hazama M."/>
            <person name="Nishine T."/>
            <person name="Harada A."/>
            <person name="Yamamoto R."/>
            <person name="Matsumoto H."/>
            <person name="Sakaguchi S."/>
            <person name="Ikegami T."/>
            <person name="Kashiwagi K."/>
            <person name="Fujiwake S."/>
            <person name="Inoue K."/>
            <person name="Togawa Y."/>
            <person name="Izawa M."/>
            <person name="Ohara E."/>
            <person name="Watahiki M."/>
            <person name="Yoneda Y."/>
            <person name="Ishikawa T."/>
            <person name="Ozawa K."/>
            <person name="Tanaka T."/>
            <person name="Matsuura S."/>
            <person name="Kawai J."/>
            <person name="Okazaki Y."/>
            <person name="Muramatsu M."/>
            <person name="Inoue Y."/>
            <person name="Kira A."/>
            <person name="Hayashizaki Y."/>
        </authorList>
    </citation>
    <scope>NUCLEOTIDE SEQUENCE</scope>
    <source>
        <strain evidence="1">C57BL/6J</strain>
        <tissue evidence="1">Thymus</tissue>
    </source>
</reference>
<dbReference type="AGR" id="MGI:3642916"/>
<sequence>CVLFRHLGNVAQIFIYFENSDLGGIAQTIESALPTWRLYSIPSTEKKKIRKKIDSDENVNESRLDYGLFGGRRWFCSLQSTMLGKFSSTELCRPGWSRTRRSACLCLPSAGIKSVTSFCCCC</sequence>
<reference evidence="1" key="5">
    <citation type="journal article" date="2002" name="Nature">
        <title>Analysis of the mouse transcriptome based on functional annotation of 60,770 full-length cDNAs.</title>
        <authorList>
            <consortium name="The FANTOM Consortium and the RIKEN Genome Exploration Research Group Phase I and II Team"/>
        </authorList>
    </citation>
    <scope>NUCLEOTIDE SEQUENCE</scope>
    <source>
        <strain evidence="1">C57BL/6J</strain>
        <tissue evidence="1">Thymus</tissue>
    </source>
</reference>
<dbReference type="EMBL" id="AK153815">
    <property type="protein sequence ID" value="BAE32193.1"/>
    <property type="molecule type" value="mRNA"/>
</dbReference>
<gene>
    <name evidence="2" type="primary">Gm10842</name>
</gene>